<dbReference type="Proteomes" id="UP000245577">
    <property type="component" value="Unassembled WGS sequence"/>
</dbReference>
<comment type="caution">
    <text evidence="10">The sequence shown here is derived from an EMBL/GenBank/DDBJ whole genome shotgun (WGS) entry which is preliminary data.</text>
</comment>
<evidence type="ECO:0000313" key="11">
    <source>
        <dbReference type="Proteomes" id="UP000245577"/>
    </source>
</evidence>
<dbReference type="PANTHER" id="PTHR34353:SF2">
    <property type="entry name" value="CRISPR-ASSOCIATED ENDONUCLEASE CAS1 1"/>
    <property type="match status" value="1"/>
</dbReference>
<dbReference type="InterPro" id="IPR050646">
    <property type="entry name" value="Cas1"/>
</dbReference>
<dbReference type="OrthoDB" id="2216at2157"/>
<evidence type="ECO:0000313" key="10">
    <source>
        <dbReference type="EMBL" id="PWB86125.1"/>
    </source>
</evidence>
<comment type="subunit">
    <text evidence="9">Homodimer, forms a heterotetramer with a Cas2 homodimer.</text>
</comment>
<dbReference type="GO" id="GO:0043571">
    <property type="term" value="P:maintenance of CRISPR repeat elements"/>
    <property type="evidence" value="ECO:0007669"/>
    <property type="project" value="UniProtKB-UniRule"/>
</dbReference>
<evidence type="ECO:0000256" key="3">
    <source>
        <dbReference type="ARBA" id="ARBA00022759"/>
    </source>
</evidence>
<evidence type="ECO:0000256" key="8">
    <source>
        <dbReference type="ARBA" id="ARBA00023211"/>
    </source>
</evidence>
<dbReference type="GO" id="GO:0046872">
    <property type="term" value="F:metal ion binding"/>
    <property type="evidence" value="ECO:0007669"/>
    <property type="project" value="UniProtKB-UniRule"/>
</dbReference>
<feature type="binding site" evidence="9">
    <location>
        <position position="228"/>
    </location>
    <ligand>
        <name>Mn(2+)</name>
        <dbReference type="ChEBI" id="CHEBI:29035"/>
    </ligand>
</feature>
<proteinExistence type="inferred from homology"/>
<evidence type="ECO:0000256" key="6">
    <source>
        <dbReference type="ARBA" id="ARBA00023118"/>
    </source>
</evidence>
<dbReference type="Gene3D" id="3.100.10.20">
    <property type="entry name" value="CRISPR-associated endonuclease Cas1, N-terminal domain"/>
    <property type="match status" value="1"/>
</dbReference>
<keyword evidence="7 9" id="KW-0238">DNA-binding</keyword>
<feature type="binding site" evidence="9">
    <location>
        <position position="243"/>
    </location>
    <ligand>
        <name>Mn(2+)</name>
        <dbReference type="ChEBI" id="CHEBI:29035"/>
    </ligand>
</feature>
<evidence type="ECO:0000256" key="7">
    <source>
        <dbReference type="ARBA" id="ARBA00023125"/>
    </source>
</evidence>
<keyword evidence="3 9" id="KW-0255">Endonuclease</keyword>
<evidence type="ECO:0000256" key="2">
    <source>
        <dbReference type="ARBA" id="ARBA00022723"/>
    </source>
</evidence>
<evidence type="ECO:0000256" key="4">
    <source>
        <dbReference type="ARBA" id="ARBA00022801"/>
    </source>
</evidence>
<dbReference type="GO" id="GO:0051607">
    <property type="term" value="P:defense response to virus"/>
    <property type="evidence" value="ECO:0007669"/>
    <property type="project" value="UniProtKB-UniRule"/>
</dbReference>
<dbReference type="RefSeq" id="WP_116669763.1">
    <property type="nucleotide sequence ID" value="NZ_MZGU01000004.1"/>
</dbReference>
<dbReference type="Pfam" id="PF01867">
    <property type="entry name" value="Cas_Cas1"/>
    <property type="match status" value="1"/>
</dbReference>
<keyword evidence="8 9" id="KW-0464">Manganese</keyword>
<evidence type="ECO:0000256" key="1">
    <source>
        <dbReference type="ARBA" id="ARBA00022722"/>
    </source>
</evidence>
<dbReference type="InterPro" id="IPR002729">
    <property type="entry name" value="CRISPR-assoc_Cas1"/>
</dbReference>
<dbReference type="GO" id="GO:0016787">
    <property type="term" value="F:hydrolase activity"/>
    <property type="evidence" value="ECO:0007669"/>
    <property type="project" value="UniProtKB-KW"/>
</dbReference>
<evidence type="ECO:0000256" key="9">
    <source>
        <dbReference type="HAMAP-Rule" id="MF_01470"/>
    </source>
</evidence>
<dbReference type="EMBL" id="MZGU01000004">
    <property type="protein sequence ID" value="PWB86125.1"/>
    <property type="molecule type" value="Genomic_DNA"/>
</dbReference>
<dbReference type="NCBIfam" id="TIGR00287">
    <property type="entry name" value="cas1"/>
    <property type="match status" value="1"/>
</dbReference>
<keyword evidence="1 9" id="KW-0540">Nuclease</keyword>
<keyword evidence="5 9" id="KW-0460">Magnesium</keyword>
<reference evidence="10 11" key="1">
    <citation type="submission" date="2017-03" db="EMBL/GenBank/DDBJ databases">
        <title>Genome sequence of Methanobrevibacter wosei.</title>
        <authorList>
            <person name="Poehlein A."/>
            <person name="Seedorf H."/>
            <person name="Daniel R."/>
        </authorList>
    </citation>
    <scope>NUCLEOTIDE SEQUENCE [LARGE SCALE GENOMIC DNA]</scope>
    <source>
        <strain evidence="10 11">DSM 11979</strain>
    </source>
</reference>
<comment type="similarity">
    <text evidence="9">Belongs to the CRISPR-associated endonuclease Cas1 family.</text>
</comment>
<dbReference type="GO" id="GO:0003677">
    <property type="term" value="F:DNA binding"/>
    <property type="evidence" value="ECO:0007669"/>
    <property type="project" value="UniProtKB-KW"/>
</dbReference>
<accession>A0A2U1S7Q9</accession>
<name>A0A2U1S7Q9_9EURY</name>
<evidence type="ECO:0000256" key="5">
    <source>
        <dbReference type="ARBA" id="ARBA00022842"/>
    </source>
</evidence>
<dbReference type="InterPro" id="IPR042206">
    <property type="entry name" value="CRISPR-assoc_Cas1_C"/>
</dbReference>
<dbReference type="AlphaFoldDB" id="A0A2U1S7Q9"/>
<feature type="binding site" evidence="9">
    <location>
        <position position="163"/>
    </location>
    <ligand>
        <name>Mn(2+)</name>
        <dbReference type="ChEBI" id="CHEBI:29035"/>
    </ligand>
</feature>
<dbReference type="PANTHER" id="PTHR34353">
    <property type="entry name" value="CRISPR-ASSOCIATED ENDONUCLEASE CAS1 1"/>
    <property type="match status" value="1"/>
</dbReference>
<dbReference type="EC" id="3.1.-.-" evidence="9"/>
<protein>
    <recommendedName>
        <fullName evidence="9">CRISPR-associated endonuclease Cas1</fullName>
        <ecNumber evidence="9">3.1.-.-</ecNumber>
    </recommendedName>
</protein>
<dbReference type="Gene3D" id="1.20.120.920">
    <property type="entry name" value="CRISPR-associated endonuclease Cas1, C-terminal domain"/>
    <property type="match status" value="1"/>
</dbReference>
<sequence>MKLVVDGYGKSIRKRDNQIVIKEDDRELDFFLAKDLEQILILGKGSITFDALELLAKNDVDCLSIDWRGDVKYRLASGENKNIQIRKEQYYSLMDKRSGFLAKAFIKSKIENQKATLGTLAKSREDNDFLKEQRDKLSELVVKLDKIRIMPSSEIQSKIFGVEGQASVEYWKAVKSIIPDDFNFSIRSGRYAQDPINAMLNYSYAILQSEIWKSLHLSGLDPYCGFLHSDRHGRPSLIFDLMEEFRQQLVDKTVLSLVNKNQITLNDFSINDRSVLIKNSGKQILIQNILNKLSNKITYGDKKIAYCDIIMGQSRKIVSFLIDNIPYVPFYLRW</sequence>
<keyword evidence="4 9" id="KW-0378">Hydrolase</keyword>
<dbReference type="HAMAP" id="MF_01470">
    <property type="entry name" value="Cas1"/>
    <property type="match status" value="1"/>
</dbReference>
<keyword evidence="6 9" id="KW-0051">Antiviral defense</keyword>
<keyword evidence="11" id="KW-1185">Reference proteome</keyword>
<dbReference type="CDD" id="cd09634">
    <property type="entry name" value="Cas1_I-II-III"/>
    <property type="match status" value="1"/>
</dbReference>
<dbReference type="GO" id="GO:0004519">
    <property type="term" value="F:endonuclease activity"/>
    <property type="evidence" value="ECO:0007669"/>
    <property type="project" value="UniProtKB-UniRule"/>
</dbReference>
<gene>
    <name evidence="10" type="primary">cas1_2</name>
    <name evidence="9" type="synonym">cas1</name>
    <name evidence="10" type="ORF">MBBWO_09790</name>
</gene>
<comment type="cofactor">
    <cofactor evidence="9">
        <name>Mg(2+)</name>
        <dbReference type="ChEBI" id="CHEBI:18420"/>
    </cofactor>
    <cofactor evidence="9">
        <name>Mn(2+)</name>
        <dbReference type="ChEBI" id="CHEBI:29035"/>
    </cofactor>
</comment>
<organism evidence="10 11">
    <name type="scientific">Methanobrevibacter woesei</name>
    <dbReference type="NCBI Taxonomy" id="190976"/>
    <lineage>
        <taxon>Archaea</taxon>
        <taxon>Methanobacteriati</taxon>
        <taxon>Methanobacteriota</taxon>
        <taxon>Methanomada group</taxon>
        <taxon>Methanobacteria</taxon>
        <taxon>Methanobacteriales</taxon>
        <taxon>Methanobacteriaceae</taxon>
        <taxon>Methanobrevibacter</taxon>
    </lineage>
</organism>
<keyword evidence="2 9" id="KW-0479">Metal-binding</keyword>
<comment type="function">
    <text evidence="9">CRISPR (clustered regularly interspaced short palindromic repeat), is an adaptive immune system that provides protection against mobile genetic elements (viruses, transposable elements and conjugative plasmids). CRISPR clusters contain spacers, sequences complementary to antecedent mobile elements, and target invading nucleic acids. CRISPR clusters are transcribed and processed into CRISPR RNA (crRNA). Acts as a dsDNA endonuclease. Involved in the integration of spacer DNA into the CRISPR cassette.</text>
</comment>
<dbReference type="InterPro" id="IPR042211">
    <property type="entry name" value="CRISPR-assoc_Cas1_N"/>
</dbReference>